<dbReference type="Pfam" id="PF10321">
    <property type="entry name" value="7TM_GPCR_Srt"/>
    <property type="match status" value="1"/>
</dbReference>
<keyword evidence="1" id="KW-0472">Membrane</keyword>
<feature type="transmembrane region" description="Helical" evidence="1">
    <location>
        <begin position="6"/>
        <end position="33"/>
    </location>
</feature>
<feature type="transmembrane region" description="Helical" evidence="1">
    <location>
        <begin position="45"/>
        <end position="68"/>
    </location>
</feature>
<keyword evidence="1" id="KW-0812">Transmembrane</keyword>
<keyword evidence="3" id="KW-1185">Reference proteome</keyword>
<keyword evidence="1" id="KW-1133">Transmembrane helix</keyword>
<protein>
    <submittedName>
        <fullName evidence="2">Uncharacterized protein</fullName>
    </submittedName>
</protein>
<comment type="caution">
    <text evidence="2">The sequence shown here is derived from an EMBL/GenBank/DDBJ whole genome shotgun (WGS) entry which is preliminary data.</text>
</comment>
<feature type="transmembrane region" description="Helical" evidence="1">
    <location>
        <begin position="88"/>
        <end position="107"/>
    </location>
</feature>
<organism evidence="2 3">
    <name type="scientific">Steinernema hermaphroditum</name>
    <dbReference type="NCBI Taxonomy" id="289476"/>
    <lineage>
        <taxon>Eukaryota</taxon>
        <taxon>Metazoa</taxon>
        <taxon>Ecdysozoa</taxon>
        <taxon>Nematoda</taxon>
        <taxon>Chromadorea</taxon>
        <taxon>Rhabditida</taxon>
        <taxon>Tylenchina</taxon>
        <taxon>Panagrolaimomorpha</taxon>
        <taxon>Strongyloidoidea</taxon>
        <taxon>Steinernematidae</taxon>
        <taxon>Steinernema</taxon>
    </lineage>
</organism>
<dbReference type="PANTHER" id="PTHR23021">
    <property type="entry name" value="SERPENTINE RECEPTOR, CLASS T"/>
    <property type="match status" value="1"/>
</dbReference>
<proteinExistence type="predicted"/>
<accession>A0AA39HML6</accession>
<sequence length="300" mass="33964">MVALLPVVIGTCYLFSASIMFALNGLLFLALLLKKDYKKSTFRVIMSLNVSCMLQLFVLACGGIMTIAQTNFDENLDKILGAIMQGSWLFYVGITLVLSVDRLLVFVRPRPAFFSNLTNILMALCWLFGIALFILFLCPGYGYTYKVRGNYYFWTYNNEDGSQTVSLIEPYFDLPVLASVFIIYLFVFAYIMKVRKSSNRQSSSLSQEKKVLLVAVVSCAYELNFVLSGFWLPVELIGPRAKCITFSFLWIIECGMFVIATFIISANLRRKTFDLLRNNTKVIMVSSVQKTKSRVTVTAI</sequence>
<dbReference type="InterPro" id="IPR019425">
    <property type="entry name" value="7TM_GPCR_serpentine_rcpt_Srt"/>
</dbReference>
<evidence type="ECO:0000256" key="1">
    <source>
        <dbReference type="SAM" id="Phobius"/>
    </source>
</evidence>
<dbReference type="AlphaFoldDB" id="A0AA39HML6"/>
<reference evidence="2" key="1">
    <citation type="submission" date="2023-06" db="EMBL/GenBank/DDBJ databases">
        <title>Genomic analysis of the entomopathogenic nematode Steinernema hermaphroditum.</title>
        <authorList>
            <person name="Schwarz E.M."/>
            <person name="Heppert J.K."/>
            <person name="Baniya A."/>
            <person name="Schwartz H.T."/>
            <person name="Tan C.-H."/>
            <person name="Antoshechkin I."/>
            <person name="Sternberg P.W."/>
            <person name="Goodrich-Blair H."/>
            <person name="Dillman A.R."/>
        </authorList>
    </citation>
    <scope>NUCLEOTIDE SEQUENCE</scope>
    <source>
        <strain evidence="2">PS9179</strain>
        <tissue evidence="2">Whole animal</tissue>
    </source>
</reference>
<feature type="transmembrane region" description="Helical" evidence="1">
    <location>
        <begin position="119"/>
        <end position="143"/>
    </location>
</feature>
<feature type="transmembrane region" description="Helical" evidence="1">
    <location>
        <begin position="174"/>
        <end position="191"/>
    </location>
</feature>
<feature type="transmembrane region" description="Helical" evidence="1">
    <location>
        <begin position="244"/>
        <end position="268"/>
    </location>
</feature>
<dbReference type="EMBL" id="JAUCMV010000003">
    <property type="protein sequence ID" value="KAK0407966.1"/>
    <property type="molecule type" value="Genomic_DNA"/>
</dbReference>
<feature type="transmembrane region" description="Helical" evidence="1">
    <location>
        <begin position="211"/>
        <end position="232"/>
    </location>
</feature>
<gene>
    <name evidence="2" type="ORF">QR680_003698</name>
</gene>
<name>A0AA39HML6_9BILA</name>
<dbReference type="SUPFAM" id="SSF81321">
    <property type="entry name" value="Family A G protein-coupled receptor-like"/>
    <property type="match status" value="1"/>
</dbReference>
<evidence type="ECO:0000313" key="2">
    <source>
        <dbReference type="EMBL" id="KAK0407966.1"/>
    </source>
</evidence>
<dbReference type="Proteomes" id="UP001175271">
    <property type="component" value="Unassembled WGS sequence"/>
</dbReference>
<evidence type="ECO:0000313" key="3">
    <source>
        <dbReference type="Proteomes" id="UP001175271"/>
    </source>
</evidence>
<dbReference type="Gene3D" id="1.20.1070.10">
    <property type="entry name" value="Rhodopsin 7-helix transmembrane proteins"/>
    <property type="match status" value="1"/>
</dbReference>